<dbReference type="OrthoDB" id="4548523at2"/>
<proteinExistence type="predicted"/>
<dbReference type="InterPro" id="IPR007061">
    <property type="entry name" value="MST-like"/>
</dbReference>
<gene>
    <name evidence="1" type="ORF">BW730_07435</name>
</gene>
<dbReference type="Gene3D" id="1.20.120.450">
    <property type="entry name" value="dinb family like domain"/>
    <property type="match status" value="1"/>
</dbReference>
<dbReference type="KEGG" id="tes:BW730_07435"/>
<dbReference type="STRING" id="1332264.BW730_07435"/>
<sequence>MADLKNRLLRHLRAAREGLLWKCEGLSERDLRLPRTPTGTNLLGLVKHCAYIEHGYFVTCFSQPSPIVIPDLDYDADPIADLYATAEESAADLLALYRRVAEVVDAVIEALPLEAPGHVEWWGERGDTTLGEVLVHVLGDVTRHAGQADILREGIDGQVGLRPSSSNVWEPSSGWQETVARLTRIAEMAGEPHSR</sequence>
<protein>
    <recommendedName>
        <fullName evidence="3">Mini-circle protein</fullName>
    </recommendedName>
</protein>
<dbReference type="Proteomes" id="UP000188145">
    <property type="component" value="Chromosome"/>
</dbReference>
<keyword evidence="2" id="KW-1185">Reference proteome</keyword>
<evidence type="ECO:0000313" key="2">
    <source>
        <dbReference type="Proteomes" id="UP000188145"/>
    </source>
</evidence>
<dbReference type="SUPFAM" id="SSF109854">
    <property type="entry name" value="DinB/YfiT-like putative metalloenzymes"/>
    <property type="match status" value="1"/>
</dbReference>
<dbReference type="EMBL" id="CP019606">
    <property type="protein sequence ID" value="AQP47358.1"/>
    <property type="molecule type" value="Genomic_DNA"/>
</dbReference>
<evidence type="ECO:0008006" key="3">
    <source>
        <dbReference type="Google" id="ProtNLM"/>
    </source>
</evidence>
<organism evidence="1 2">
    <name type="scientific">Tessaracoccus aquimaris</name>
    <dbReference type="NCBI Taxonomy" id="1332264"/>
    <lineage>
        <taxon>Bacteria</taxon>
        <taxon>Bacillati</taxon>
        <taxon>Actinomycetota</taxon>
        <taxon>Actinomycetes</taxon>
        <taxon>Propionibacteriales</taxon>
        <taxon>Propionibacteriaceae</taxon>
        <taxon>Tessaracoccus</taxon>
    </lineage>
</organism>
<dbReference type="Pfam" id="PF04978">
    <property type="entry name" value="MST"/>
    <property type="match status" value="1"/>
</dbReference>
<reference evidence="2" key="1">
    <citation type="submission" date="2017-02" db="EMBL/GenBank/DDBJ databases">
        <title>Tessaracoccus aquaemaris sp. nov., isolated from the intestine of a Korean rockfish, Sebastes schlegelii, in a marine aquaculture pond.</title>
        <authorList>
            <person name="Tak E.J."/>
            <person name="Bae J.-W."/>
        </authorList>
    </citation>
    <scope>NUCLEOTIDE SEQUENCE [LARGE SCALE GENOMIC DNA]</scope>
    <source>
        <strain evidence="2">NSG39</strain>
    </source>
</reference>
<dbReference type="RefSeq" id="WP_077685686.1">
    <property type="nucleotide sequence ID" value="NZ_CP019606.1"/>
</dbReference>
<accession>A0A1Q2CML9</accession>
<dbReference type="InterPro" id="IPR034660">
    <property type="entry name" value="DinB/YfiT-like"/>
</dbReference>
<dbReference type="AlphaFoldDB" id="A0A1Q2CML9"/>
<evidence type="ECO:0000313" key="1">
    <source>
        <dbReference type="EMBL" id="AQP47358.1"/>
    </source>
</evidence>
<name>A0A1Q2CML9_9ACTN</name>